<name>A0A238H4G4_9BURK</name>
<dbReference type="AlphaFoldDB" id="A0A238H4G4"/>
<accession>A0A238H4G4</accession>
<protein>
    <submittedName>
        <fullName evidence="2">Uncharacterized protein</fullName>
    </submittedName>
</protein>
<dbReference type="EMBL" id="FXAN01000049">
    <property type="protein sequence ID" value="SMG00027.1"/>
    <property type="molecule type" value="Genomic_DNA"/>
</dbReference>
<evidence type="ECO:0000256" key="1">
    <source>
        <dbReference type="SAM" id="MobiDB-lite"/>
    </source>
</evidence>
<dbReference type="Proteomes" id="UP000198460">
    <property type="component" value="Unassembled WGS sequence"/>
</dbReference>
<reference evidence="2 3" key="1">
    <citation type="submission" date="2017-04" db="EMBL/GenBank/DDBJ databases">
        <authorList>
            <person name="Afonso C.L."/>
            <person name="Miller P.J."/>
            <person name="Scott M.A."/>
            <person name="Spackman E."/>
            <person name="Goraichik I."/>
            <person name="Dimitrov K.M."/>
            <person name="Suarez D.L."/>
            <person name="Swayne D.E."/>
        </authorList>
    </citation>
    <scope>NUCLEOTIDE SEQUENCE [LARGE SCALE GENOMIC DNA]</scope>
    <source>
        <strain evidence="2">LMG 28154</strain>
    </source>
</reference>
<organism evidence="2 3">
    <name type="scientific">Burkholderia singularis</name>
    <dbReference type="NCBI Taxonomy" id="1503053"/>
    <lineage>
        <taxon>Bacteria</taxon>
        <taxon>Pseudomonadati</taxon>
        <taxon>Pseudomonadota</taxon>
        <taxon>Betaproteobacteria</taxon>
        <taxon>Burkholderiales</taxon>
        <taxon>Burkholderiaceae</taxon>
        <taxon>Burkholderia</taxon>
        <taxon>pseudomallei group</taxon>
    </lineage>
</organism>
<evidence type="ECO:0000313" key="2">
    <source>
        <dbReference type="EMBL" id="SMG00027.1"/>
    </source>
</evidence>
<evidence type="ECO:0000313" key="3">
    <source>
        <dbReference type="Proteomes" id="UP000198460"/>
    </source>
</evidence>
<feature type="region of interest" description="Disordered" evidence="1">
    <location>
        <begin position="21"/>
        <end position="49"/>
    </location>
</feature>
<sequence>MSVEGRALSRAARLTAAAGFVKPNPRMGDGPHERPRVSIPPGGWHFGQC</sequence>
<proteinExistence type="predicted"/>
<gene>
    <name evidence="2" type="ORF">BSIN_3219</name>
</gene>